<name>A0A5B9VX51_9BACT</name>
<sequence length="268" mass="26736" precursor="true">MRTSPIVSSCGVLALSLAAFAPAADAGLVVSVEAPGVQATSVAGAVTETFDSFSSGGYQTLNTALGTVTTTPTGNFAAIEASPVGGAGGSGNFFVLGYQSGSAEPATLTLSQPQSYFGFWWSAADGSNEIAFYSNGQWLGSFRVFATAGTSITSVVFSNSGTTLSGFETDNWSVSATAHDAIPGRIIEGAIASDPSRPRSRSAPWRACSRPSGDPPAGDPPDASPGLGSSSMHGRPADEGTEGPSAAARGVAARPPGARARPSAIAPA</sequence>
<evidence type="ECO:0000256" key="2">
    <source>
        <dbReference type="SAM" id="SignalP"/>
    </source>
</evidence>
<evidence type="ECO:0000256" key="1">
    <source>
        <dbReference type="SAM" id="MobiDB-lite"/>
    </source>
</evidence>
<keyword evidence="2" id="KW-0732">Signal</keyword>
<evidence type="ECO:0008006" key="5">
    <source>
        <dbReference type="Google" id="ProtNLM"/>
    </source>
</evidence>
<feature type="compositionally biased region" description="Low complexity" evidence="1">
    <location>
        <begin position="190"/>
        <end position="212"/>
    </location>
</feature>
<accession>A0A5B9VX51</accession>
<dbReference type="EMBL" id="CP042997">
    <property type="protein sequence ID" value="QEH32664.1"/>
    <property type="molecule type" value="Genomic_DNA"/>
</dbReference>
<proteinExistence type="predicted"/>
<feature type="chain" id="PRO_5022849198" description="LamG-like jellyroll fold domain-containing protein" evidence="2">
    <location>
        <begin position="24"/>
        <end position="268"/>
    </location>
</feature>
<protein>
    <recommendedName>
        <fullName evidence="5">LamG-like jellyroll fold domain-containing protein</fullName>
    </recommendedName>
</protein>
<feature type="region of interest" description="Disordered" evidence="1">
    <location>
        <begin position="189"/>
        <end position="268"/>
    </location>
</feature>
<dbReference type="KEGG" id="agv:OJF2_11430"/>
<dbReference type="OrthoDB" id="284639at2"/>
<feature type="compositionally biased region" description="Pro residues" evidence="1">
    <location>
        <begin position="213"/>
        <end position="223"/>
    </location>
</feature>
<keyword evidence="4" id="KW-1185">Reference proteome</keyword>
<dbReference type="AlphaFoldDB" id="A0A5B9VX51"/>
<organism evidence="3 4">
    <name type="scientific">Aquisphaera giovannonii</name>
    <dbReference type="NCBI Taxonomy" id="406548"/>
    <lineage>
        <taxon>Bacteria</taxon>
        <taxon>Pseudomonadati</taxon>
        <taxon>Planctomycetota</taxon>
        <taxon>Planctomycetia</taxon>
        <taxon>Isosphaerales</taxon>
        <taxon>Isosphaeraceae</taxon>
        <taxon>Aquisphaera</taxon>
    </lineage>
</organism>
<evidence type="ECO:0000313" key="4">
    <source>
        <dbReference type="Proteomes" id="UP000324233"/>
    </source>
</evidence>
<dbReference type="RefSeq" id="WP_148592007.1">
    <property type="nucleotide sequence ID" value="NZ_CP042997.1"/>
</dbReference>
<dbReference type="Proteomes" id="UP000324233">
    <property type="component" value="Chromosome"/>
</dbReference>
<gene>
    <name evidence="3" type="ORF">OJF2_11430</name>
</gene>
<feature type="compositionally biased region" description="Low complexity" evidence="1">
    <location>
        <begin position="243"/>
        <end position="268"/>
    </location>
</feature>
<evidence type="ECO:0000313" key="3">
    <source>
        <dbReference type="EMBL" id="QEH32664.1"/>
    </source>
</evidence>
<feature type="signal peptide" evidence="2">
    <location>
        <begin position="1"/>
        <end position="23"/>
    </location>
</feature>
<reference evidence="3 4" key="1">
    <citation type="submission" date="2019-08" db="EMBL/GenBank/DDBJ databases">
        <title>Deep-cultivation of Planctomycetes and their phenomic and genomic characterization uncovers novel biology.</title>
        <authorList>
            <person name="Wiegand S."/>
            <person name="Jogler M."/>
            <person name="Boedeker C."/>
            <person name="Pinto D."/>
            <person name="Vollmers J."/>
            <person name="Rivas-Marin E."/>
            <person name="Kohn T."/>
            <person name="Peeters S.H."/>
            <person name="Heuer A."/>
            <person name="Rast P."/>
            <person name="Oberbeckmann S."/>
            <person name="Bunk B."/>
            <person name="Jeske O."/>
            <person name="Meyerdierks A."/>
            <person name="Storesund J.E."/>
            <person name="Kallscheuer N."/>
            <person name="Luecker S."/>
            <person name="Lage O.M."/>
            <person name="Pohl T."/>
            <person name="Merkel B.J."/>
            <person name="Hornburger P."/>
            <person name="Mueller R.-W."/>
            <person name="Bruemmer F."/>
            <person name="Labrenz M."/>
            <person name="Spormann A.M."/>
            <person name="Op den Camp H."/>
            <person name="Overmann J."/>
            <person name="Amann R."/>
            <person name="Jetten M.S.M."/>
            <person name="Mascher T."/>
            <person name="Medema M.H."/>
            <person name="Devos D.P."/>
            <person name="Kaster A.-K."/>
            <person name="Ovreas L."/>
            <person name="Rohde M."/>
            <person name="Galperin M.Y."/>
            <person name="Jogler C."/>
        </authorList>
    </citation>
    <scope>NUCLEOTIDE SEQUENCE [LARGE SCALE GENOMIC DNA]</scope>
    <source>
        <strain evidence="3 4">OJF2</strain>
    </source>
</reference>